<comment type="caution">
    <text evidence="10">The sequence shown here is derived from an EMBL/GenBank/DDBJ whole genome shotgun (WGS) entry which is preliminary data.</text>
</comment>
<feature type="transmembrane region" description="Helical" evidence="8">
    <location>
        <begin position="762"/>
        <end position="784"/>
    </location>
</feature>
<feature type="transmembrane region" description="Helical" evidence="8">
    <location>
        <begin position="958"/>
        <end position="983"/>
    </location>
</feature>
<evidence type="ECO:0000256" key="5">
    <source>
        <dbReference type="ARBA" id="ARBA00023136"/>
    </source>
</evidence>
<evidence type="ECO:0000313" key="11">
    <source>
        <dbReference type="Proteomes" id="UP000288859"/>
    </source>
</evidence>
<feature type="transmembrane region" description="Helical" evidence="8">
    <location>
        <begin position="1049"/>
        <end position="1070"/>
    </location>
</feature>
<sequence length="1160" mass="129886">MPKRSPNCEYRSHTAGWLPPKEMISLAPIKTGASPRPHLSTQSARPITTSINASNLHQELSYADLLGGRMTNAILGEEPEEPTPSEMADTTPPSTLPAFIKPLPNHLEPCDIAYLTSKGALKLPSAKLQEEIVKCYIFYVHPFLPVIDLVQLLGALYRPSTPQRGKISILLYQAIMFAGVSFIDPANVKDLGFAAKRDARKAFHDKTRAALLLTSWSRTPVDNKGTWHWMGIASSLAFSLGLHRKAADTTDNLRENRLRRRVWWSCCLRDRIIALAMSRAMRIRDDEFDTPRLTYEDFDTAEVVFQGLQMDPLSCSFPIAGLGNLSKLAEMFMFMVELSIHAGEVITWQYSMLPSEAFEAQNTPNMTNSRTMLFPRAQPDRPEKVLAYDKKLHDWFGRRPDSCRYYSRRQSASESQHPTISVHQSLIHMTFHAVVSALHRPLVSLESPHLRYTPEQKLSLSRIFEAGNEISQASHDLRIHNLDYLLPATVILIEIPAILSHIPRVRLHKAGAAYNPLEAMFESLKVCETLQPVHPGVDVVMGFLTTVLENAQIEIIRDCDGKILFLRTKYAESGPSPDVSMIPASKTPRPPLESGTLSPDGPCHGATCLDRDLTAATLQVSPQAVDQGSPALFNDSDLDNFGLFMSTDDLQHIETDWETVEKPGDDAFVAHHEDEKQASRMEEADDIVPEKEEESSAMQEYRATIASFSPQEQKRIMRKVDWRIMPIVAAMFFICLLDRGNLAAANIAGMSQDLRLDLGMRYSIITLVFFPTYIIFEIPSAMLIRWINPRVFLSSVVMTWAAILVGAGFAQEWQVLAGLRALLGMLEAGFYPGCLYFISTWYTRYEMHKRYSMWYFIAGTLQSCGGILAYGLMQMDGVGGLAGWRWIFIMEGIITAVVAIAGYIFMVGFPETKKRYPFFINDAETSFVLARINLDRNDAEGTPFKLKEFLAYGLDLKIWLFGMIYCMTLIIGYSFAYFLPIILLRKMHFSIAAAQCLIAPPYFLGGLVMLAQGWLGDKYRMRAPIMLFNCLLALIGLPIMTWSKSAASQYVGVFIAVIGANSNIPAAMTYQANNIRGHWKRAFSSATFVALGGIGGIAGALVFRSQDAPNYLPGIYACITTQVITVLIVLFLSWKFRRDNQAADAGKKVIEGDKTFRYTL</sequence>
<feature type="transmembrane region" description="Helical" evidence="8">
    <location>
        <begin position="854"/>
        <end position="872"/>
    </location>
</feature>
<dbReference type="InterPro" id="IPR011701">
    <property type="entry name" value="MFS"/>
</dbReference>
<dbReference type="GO" id="GO:0003677">
    <property type="term" value="F:DNA binding"/>
    <property type="evidence" value="ECO:0007669"/>
    <property type="project" value="InterPro"/>
</dbReference>
<dbReference type="InterPro" id="IPR036259">
    <property type="entry name" value="MFS_trans_sf"/>
</dbReference>
<dbReference type="VEuPathDB" id="FungiDB:PV10_04697"/>
<keyword evidence="5 8" id="KW-0472">Membrane</keyword>
<feature type="transmembrane region" description="Helical" evidence="8">
    <location>
        <begin position="1023"/>
        <end position="1043"/>
    </location>
</feature>
<dbReference type="Pfam" id="PF07690">
    <property type="entry name" value="MFS_1"/>
    <property type="match status" value="1"/>
</dbReference>
<reference evidence="10 11" key="1">
    <citation type="submission" date="2017-03" db="EMBL/GenBank/DDBJ databases">
        <title>Genomes of endolithic fungi from Antarctica.</title>
        <authorList>
            <person name="Coleine C."/>
            <person name="Masonjones S."/>
            <person name="Stajich J.E."/>
        </authorList>
    </citation>
    <scope>NUCLEOTIDE SEQUENCE [LARGE SCALE GENOMIC DNA]</scope>
    <source>
        <strain evidence="10 11">CCFEE 6314</strain>
    </source>
</reference>
<dbReference type="AlphaFoldDB" id="A0A438N6J0"/>
<keyword evidence="2" id="KW-0813">Transport</keyword>
<dbReference type="Pfam" id="PF04082">
    <property type="entry name" value="Fungal_trans"/>
    <property type="match status" value="1"/>
</dbReference>
<dbReference type="GO" id="GO:0006351">
    <property type="term" value="P:DNA-templated transcription"/>
    <property type="evidence" value="ECO:0007669"/>
    <property type="project" value="InterPro"/>
</dbReference>
<keyword evidence="4 8" id="KW-1133">Transmembrane helix</keyword>
<dbReference type="PANTHER" id="PTHR43791:SF47">
    <property type="entry name" value="MAJOR FACILITATOR SUPERFAMILY (MFS) PROFILE DOMAIN-CONTAINING PROTEIN-RELATED"/>
    <property type="match status" value="1"/>
</dbReference>
<evidence type="ECO:0000256" key="6">
    <source>
        <dbReference type="ARBA" id="ARBA00023242"/>
    </source>
</evidence>
<feature type="transmembrane region" description="Helical" evidence="8">
    <location>
        <begin position="1082"/>
        <end position="1102"/>
    </location>
</feature>
<feature type="transmembrane region" description="Helical" evidence="8">
    <location>
        <begin position="822"/>
        <end position="842"/>
    </location>
</feature>
<evidence type="ECO:0000259" key="9">
    <source>
        <dbReference type="PROSITE" id="PS50850"/>
    </source>
</evidence>
<dbReference type="OrthoDB" id="4451586at2759"/>
<feature type="transmembrane region" description="Helical" evidence="8">
    <location>
        <begin position="884"/>
        <end position="906"/>
    </location>
</feature>
<feature type="domain" description="Major facilitator superfamily (MFS) profile" evidence="9">
    <location>
        <begin position="724"/>
        <end position="1137"/>
    </location>
</feature>
<evidence type="ECO:0000256" key="2">
    <source>
        <dbReference type="ARBA" id="ARBA00022448"/>
    </source>
</evidence>
<evidence type="ECO:0000256" key="7">
    <source>
        <dbReference type="SAM" id="MobiDB-lite"/>
    </source>
</evidence>
<accession>A0A438N6J0</accession>
<feature type="transmembrane region" description="Helical" evidence="8">
    <location>
        <begin position="1114"/>
        <end position="1134"/>
    </location>
</feature>
<dbReference type="SUPFAM" id="SSF103473">
    <property type="entry name" value="MFS general substrate transporter"/>
    <property type="match status" value="1"/>
</dbReference>
<evidence type="ECO:0000256" key="4">
    <source>
        <dbReference type="ARBA" id="ARBA00022989"/>
    </source>
</evidence>
<dbReference type="CDD" id="cd12148">
    <property type="entry name" value="fungal_TF_MHR"/>
    <property type="match status" value="1"/>
</dbReference>
<feature type="transmembrane region" description="Helical" evidence="8">
    <location>
        <begin position="791"/>
        <end position="810"/>
    </location>
</feature>
<dbReference type="PANTHER" id="PTHR43791">
    <property type="entry name" value="PERMEASE-RELATED"/>
    <property type="match status" value="1"/>
</dbReference>
<gene>
    <name evidence="10" type="ORF">B0A52_04848</name>
</gene>
<evidence type="ECO:0000256" key="1">
    <source>
        <dbReference type="ARBA" id="ARBA00004141"/>
    </source>
</evidence>
<dbReference type="EMBL" id="NAJM01000018">
    <property type="protein sequence ID" value="RVX71274.1"/>
    <property type="molecule type" value="Genomic_DNA"/>
</dbReference>
<feature type="region of interest" description="Disordered" evidence="7">
    <location>
        <begin position="574"/>
        <end position="597"/>
    </location>
</feature>
<protein>
    <recommendedName>
        <fullName evidence="9">Major facilitator superfamily (MFS) profile domain-containing protein</fullName>
    </recommendedName>
</protein>
<dbReference type="GO" id="GO:0022857">
    <property type="term" value="F:transmembrane transporter activity"/>
    <property type="evidence" value="ECO:0007669"/>
    <property type="project" value="InterPro"/>
</dbReference>
<dbReference type="FunFam" id="1.20.1250.20:FF:000018">
    <property type="entry name" value="MFS transporter permease"/>
    <property type="match status" value="1"/>
</dbReference>
<feature type="transmembrane region" description="Helical" evidence="8">
    <location>
        <begin position="989"/>
        <end position="1011"/>
    </location>
</feature>
<dbReference type="PROSITE" id="PS50850">
    <property type="entry name" value="MFS"/>
    <property type="match status" value="1"/>
</dbReference>
<dbReference type="InterPro" id="IPR020846">
    <property type="entry name" value="MFS_dom"/>
</dbReference>
<keyword evidence="3 8" id="KW-0812">Transmembrane</keyword>
<comment type="subcellular location">
    <subcellularLocation>
        <location evidence="1">Membrane</location>
        <topology evidence="1">Multi-pass membrane protein</topology>
    </subcellularLocation>
</comment>
<dbReference type="GO" id="GO:0016020">
    <property type="term" value="C:membrane"/>
    <property type="evidence" value="ECO:0007669"/>
    <property type="project" value="UniProtKB-SubCell"/>
</dbReference>
<evidence type="ECO:0000313" key="10">
    <source>
        <dbReference type="EMBL" id="RVX71274.1"/>
    </source>
</evidence>
<dbReference type="InterPro" id="IPR007219">
    <property type="entry name" value="XnlR_reg_dom"/>
</dbReference>
<evidence type="ECO:0000256" key="8">
    <source>
        <dbReference type="SAM" id="Phobius"/>
    </source>
</evidence>
<dbReference type="VEuPathDB" id="FungiDB:PV10_04274"/>
<evidence type="ECO:0000256" key="3">
    <source>
        <dbReference type="ARBA" id="ARBA00022692"/>
    </source>
</evidence>
<dbReference type="Proteomes" id="UP000288859">
    <property type="component" value="Unassembled WGS sequence"/>
</dbReference>
<keyword evidence="6" id="KW-0539">Nucleus</keyword>
<dbReference type="SMART" id="SM00906">
    <property type="entry name" value="Fungal_trans"/>
    <property type="match status" value="1"/>
</dbReference>
<dbReference type="Gene3D" id="1.20.1250.20">
    <property type="entry name" value="MFS general substrate transporter like domains"/>
    <property type="match status" value="2"/>
</dbReference>
<name>A0A438N6J0_EXOME</name>
<organism evidence="10 11">
    <name type="scientific">Exophiala mesophila</name>
    <name type="common">Black yeast-like fungus</name>
    <dbReference type="NCBI Taxonomy" id="212818"/>
    <lineage>
        <taxon>Eukaryota</taxon>
        <taxon>Fungi</taxon>
        <taxon>Dikarya</taxon>
        <taxon>Ascomycota</taxon>
        <taxon>Pezizomycotina</taxon>
        <taxon>Eurotiomycetes</taxon>
        <taxon>Chaetothyriomycetidae</taxon>
        <taxon>Chaetothyriales</taxon>
        <taxon>Herpotrichiellaceae</taxon>
        <taxon>Exophiala</taxon>
    </lineage>
</organism>
<proteinExistence type="predicted"/>
<dbReference type="GO" id="GO:0008270">
    <property type="term" value="F:zinc ion binding"/>
    <property type="evidence" value="ECO:0007669"/>
    <property type="project" value="InterPro"/>
</dbReference>